<organism evidence="1 2">
    <name type="scientific">Paramuricea clavata</name>
    <name type="common">Red gorgonian</name>
    <name type="synonym">Violescent sea-whip</name>
    <dbReference type="NCBI Taxonomy" id="317549"/>
    <lineage>
        <taxon>Eukaryota</taxon>
        <taxon>Metazoa</taxon>
        <taxon>Cnidaria</taxon>
        <taxon>Anthozoa</taxon>
        <taxon>Octocorallia</taxon>
        <taxon>Malacalcyonacea</taxon>
        <taxon>Plexauridae</taxon>
        <taxon>Paramuricea</taxon>
    </lineage>
</organism>
<dbReference type="EMBL" id="CACRXK020009699">
    <property type="protein sequence ID" value="CAB4017768.1"/>
    <property type="molecule type" value="Genomic_DNA"/>
</dbReference>
<gene>
    <name evidence="1" type="ORF">PACLA_8A062900</name>
</gene>
<dbReference type="Proteomes" id="UP001152795">
    <property type="component" value="Unassembled WGS sequence"/>
</dbReference>
<proteinExistence type="predicted"/>
<dbReference type="AlphaFoldDB" id="A0A7D9EV92"/>
<evidence type="ECO:0000313" key="1">
    <source>
        <dbReference type="EMBL" id="CAB4017768.1"/>
    </source>
</evidence>
<evidence type="ECO:0000313" key="2">
    <source>
        <dbReference type="Proteomes" id="UP001152795"/>
    </source>
</evidence>
<keyword evidence="2" id="KW-1185">Reference proteome</keyword>
<comment type="caution">
    <text evidence="1">The sequence shown here is derived from an EMBL/GenBank/DDBJ whole genome shotgun (WGS) entry which is preliminary data.</text>
</comment>
<accession>A0A7D9EV92</accession>
<protein>
    <submittedName>
        <fullName evidence="1">Uncharacterized protein</fullName>
    </submittedName>
</protein>
<name>A0A7D9EV92_PARCT</name>
<sequence>MLAQPSPMSAMSIPSLKIPLYQSPSPAHLWQVKQTKTSGVRSVQVSSNTAYPSPSPIIPSPSLAVHSPGKTNLVDEEEQLYFQKKKRLINSAHTETSKKRIKLDGKIATRNKMTNSPPKLTGNVEFKKKRRINNAGTSKKRIRVDGGIATGNKQITDFFPIKKNWLINNAHMDTSKKSTRLDGRIATRNKITNLPPKLTGNVEFKTKHATVVADRGIMASGASKMNLPYNSMTVVNDKEVKMALGNRIKIVVGDVAQEKVYSVVQWLSSCFRD</sequence>
<reference evidence="1" key="1">
    <citation type="submission" date="2020-04" db="EMBL/GenBank/DDBJ databases">
        <authorList>
            <person name="Alioto T."/>
            <person name="Alioto T."/>
            <person name="Gomez Garrido J."/>
        </authorList>
    </citation>
    <scope>NUCLEOTIDE SEQUENCE</scope>
    <source>
        <strain evidence="1">A484AB</strain>
    </source>
</reference>